<organism evidence="3 4">
    <name type="scientific">Phanerochaete sordida</name>
    <dbReference type="NCBI Taxonomy" id="48140"/>
    <lineage>
        <taxon>Eukaryota</taxon>
        <taxon>Fungi</taxon>
        <taxon>Dikarya</taxon>
        <taxon>Basidiomycota</taxon>
        <taxon>Agaricomycotina</taxon>
        <taxon>Agaricomycetes</taxon>
        <taxon>Polyporales</taxon>
        <taxon>Phanerochaetaceae</taxon>
        <taxon>Phanerochaete</taxon>
    </lineage>
</organism>
<proteinExistence type="predicted"/>
<keyword evidence="4" id="KW-1185">Reference proteome</keyword>
<evidence type="ECO:0000256" key="1">
    <source>
        <dbReference type="SAM" id="MobiDB-lite"/>
    </source>
</evidence>
<gene>
    <name evidence="3" type="ORF">PsYK624_139230</name>
</gene>
<name>A0A9P3GLK5_9APHY</name>
<feature type="transmembrane region" description="Helical" evidence="2">
    <location>
        <begin position="15"/>
        <end position="40"/>
    </location>
</feature>
<feature type="transmembrane region" description="Helical" evidence="2">
    <location>
        <begin position="264"/>
        <end position="282"/>
    </location>
</feature>
<accession>A0A9P3GLK5</accession>
<dbReference type="Proteomes" id="UP000703269">
    <property type="component" value="Unassembled WGS sequence"/>
</dbReference>
<feature type="transmembrane region" description="Helical" evidence="2">
    <location>
        <begin position="52"/>
        <end position="73"/>
    </location>
</feature>
<dbReference type="EMBL" id="BPQB01000075">
    <property type="protein sequence ID" value="GJE97702.1"/>
    <property type="molecule type" value="Genomic_DNA"/>
</dbReference>
<reference evidence="3 4" key="1">
    <citation type="submission" date="2021-08" db="EMBL/GenBank/DDBJ databases">
        <title>Draft Genome Sequence of Phanerochaete sordida strain YK-624.</title>
        <authorList>
            <person name="Mori T."/>
            <person name="Dohra H."/>
            <person name="Suzuki T."/>
            <person name="Kawagishi H."/>
            <person name="Hirai H."/>
        </authorList>
    </citation>
    <scope>NUCLEOTIDE SEQUENCE [LARGE SCALE GENOMIC DNA]</scope>
    <source>
        <strain evidence="3 4">YK-624</strain>
    </source>
</reference>
<feature type="transmembrane region" description="Helical" evidence="2">
    <location>
        <begin position="140"/>
        <end position="160"/>
    </location>
</feature>
<comment type="caution">
    <text evidence="3">The sequence shown here is derived from an EMBL/GenBank/DDBJ whole genome shotgun (WGS) entry which is preliminary data.</text>
</comment>
<sequence>MPLDDTGMHRAGLAFAYRIVPVLVATILYGIYIAILCVATRGLWQRGLRAPAHALILGVLYAVFCLSTALWALEVAQLAGLVELLLHPDGLGTDALFNRFYDLIAGETRVTGVLFETQMIVGDILVIWRAGAIWFDRRSVLILPLFWWVLMIVNMLVHAARCQSGVSTTHYGQLCKVTDVAAPVLSIVTNMSVMFLVLWKGWQFRDVLVEVFQQRRTNKVFTLFVLMVESGLLYVVMLITDLLVTSIVTGGNETVGRMVDCISGYAAVQLVGIYPTLLVVVLQESLWNAGGQETRGLGVSTVRFATQAGSATAAVSTVSAMSRPERGKESRGKQGAGVTTGLEHEPHLVDFGDEEAGVREGKVGVISL</sequence>
<keyword evidence="2" id="KW-1133">Transmembrane helix</keyword>
<feature type="transmembrane region" description="Helical" evidence="2">
    <location>
        <begin position="180"/>
        <end position="199"/>
    </location>
</feature>
<keyword evidence="2" id="KW-0472">Membrane</keyword>
<feature type="transmembrane region" description="Helical" evidence="2">
    <location>
        <begin position="220"/>
        <end position="244"/>
    </location>
</feature>
<evidence type="ECO:0000313" key="4">
    <source>
        <dbReference type="Proteomes" id="UP000703269"/>
    </source>
</evidence>
<evidence type="ECO:0000313" key="3">
    <source>
        <dbReference type="EMBL" id="GJE97702.1"/>
    </source>
</evidence>
<feature type="transmembrane region" description="Helical" evidence="2">
    <location>
        <begin position="110"/>
        <end position="128"/>
    </location>
</feature>
<evidence type="ECO:0000256" key="2">
    <source>
        <dbReference type="SAM" id="Phobius"/>
    </source>
</evidence>
<feature type="region of interest" description="Disordered" evidence="1">
    <location>
        <begin position="320"/>
        <end position="339"/>
    </location>
</feature>
<keyword evidence="2" id="KW-0812">Transmembrane</keyword>
<dbReference type="OrthoDB" id="2790304at2759"/>
<dbReference type="AlphaFoldDB" id="A0A9P3GLK5"/>
<feature type="compositionally biased region" description="Basic and acidic residues" evidence="1">
    <location>
        <begin position="323"/>
        <end position="332"/>
    </location>
</feature>
<protein>
    <submittedName>
        <fullName evidence="3">Uncharacterized protein</fullName>
    </submittedName>
</protein>